<dbReference type="AlphaFoldDB" id="A0A3M7R1C4"/>
<proteinExistence type="predicted"/>
<gene>
    <name evidence="1" type="ORF">BpHYR1_038374</name>
</gene>
<evidence type="ECO:0000313" key="2">
    <source>
        <dbReference type="Proteomes" id="UP000276133"/>
    </source>
</evidence>
<accession>A0A3M7R1C4</accession>
<comment type="caution">
    <text evidence="1">The sequence shown here is derived from an EMBL/GenBank/DDBJ whole genome shotgun (WGS) entry which is preliminary data.</text>
</comment>
<dbReference type="EMBL" id="REGN01004471">
    <property type="protein sequence ID" value="RNA17363.1"/>
    <property type="molecule type" value="Genomic_DNA"/>
</dbReference>
<organism evidence="1 2">
    <name type="scientific">Brachionus plicatilis</name>
    <name type="common">Marine rotifer</name>
    <name type="synonym">Brachionus muelleri</name>
    <dbReference type="NCBI Taxonomy" id="10195"/>
    <lineage>
        <taxon>Eukaryota</taxon>
        <taxon>Metazoa</taxon>
        <taxon>Spiralia</taxon>
        <taxon>Gnathifera</taxon>
        <taxon>Rotifera</taxon>
        <taxon>Eurotatoria</taxon>
        <taxon>Monogononta</taxon>
        <taxon>Pseudotrocha</taxon>
        <taxon>Ploima</taxon>
        <taxon>Brachionidae</taxon>
        <taxon>Brachionus</taxon>
    </lineage>
</organism>
<sequence>MSEVLTPGCSSLSSIDNRRLRTKCERKLVFTKHCLRSWTAFFESGKSMTISKSRLIRHWA</sequence>
<name>A0A3M7R1C4_BRAPC</name>
<evidence type="ECO:0000313" key="1">
    <source>
        <dbReference type="EMBL" id="RNA17363.1"/>
    </source>
</evidence>
<dbReference type="Proteomes" id="UP000276133">
    <property type="component" value="Unassembled WGS sequence"/>
</dbReference>
<keyword evidence="2" id="KW-1185">Reference proteome</keyword>
<reference evidence="1 2" key="1">
    <citation type="journal article" date="2018" name="Sci. Rep.">
        <title>Genomic signatures of local adaptation to the degree of environmental predictability in rotifers.</title>
        <authorList>
            <person name="Franch-Gras L."/>
            <person name="Hahn C."/>
            <person name="Garcia-Roger E.M."/>
            <person name="Carmona M.J."/>
            <person name="Serra M."/>
            <person name="Gomez A."/>
        </authorList>
    </citation>
    <scope>NUCLEOTIDE SEQUENCE [LARGE SCALE GENOMIC DNA]</scope>
    <source>
        <strain evidence="1">HYR1</strain>
    </source>
</reference>
<protein>
    <submittedName>
        <fullName evidence="1">Uncharacterized protein</fullName>
    </submittedName>
</protein>